<dbReference type="InterPro" id="IPR036388">
    <property type="entry name" value="WH-like_DNA-bd_sf"/>
</dbReference>
<name>A0ABD5UB15_9EURY</name>
<feature type="domain" description="PAS" evidence="3">
    <location>
        <begin position="110"/>
        <end position="180"/>
    </location>
</feature>
<dbReference type="InterPro" id="IPR035965">
    <property type="entry name" value="PAS-like_dom_sf"/>
</dbReference>
<keyword evidence="2" id="KW-0804">Transcription</keyword>
<dbReference type="Pfam" id="PF13185">
    <property type="entry name" value="GAF_2"/>
    <property type="match status" value="1"/>
</dbReference>
<comment type="caution">
    <text evidence="5">The sequence shown here is derived from an EMBL/GenBank/DDBJ whole genome shotgun (WGS) entry which is preliminary data.</text>
</comment>
<keyword evidence="6" id="KW-1185">Reference proteome</keyword>
<dbReference type="PROSITE" id="PS50112">
    <property type="entry name" value="PAS"/>
    <property type="match status" value="1"/>
</dbReference>
<evidence type="ECO:0000259" key="4">
    <source>
        <dbReference type="PROSITE" id="PS50113"/>
    </source>
</evidence>
<sequence length="630" mass="67875">MAAPIHALVVGPVGERLGRRLARDHRIRRTDTPTTADCLLDAGPLRDRPVVEGAAVSPHVVLYESPETPPRALAAGADRCVHLTGDASADAATVAAVVRSALTGDPPSRRETLVRESVDALADVFFLFDTDMRFLAWNRRLITVTGYDASEVVTMEPTDFVADEDEAAIAAAIRRAVRTGRATEEGHLVTRDGEHVPYEFTGTALTDDRDDVVGVCGIGRDITERRRRERTLERRTDRLRTLNRINEVIRNVNGDLVRASTREEVVQSVCGRLADEEPYRFAWLGEYSPGRDRVTPVAHAGEGTAYLDARGDLEFDDGDRTAETAARTGEVVVAQHIADGDGTERWRPAALAADFASAAAIPLRYRGVTHGVLCVYADRPDAFDATERDVLAELGRTVAYAMSALDRRRALIADTVLELAFDLPDGSLFPVAAAREGATVDLVGTVPNGDGTSVQFYRVEGVAPEHVVAATDDTCLDAHVARTDRDGGVVRVTVGRTLADALVDHGGVVDDLHAEGDDARAVTVFPPGTDARSAVAAVEAWCPAATLAARRERTRDSLAADGLLAGLTDRQREVLRRAYLSGYFDSPRANTGADLADSLGISTATFHEHLRVAERKLVERVFADGSPEVG</sequence>
<dbReference type="Gene3D" id="3.30.450.40">
    <property type="match status" value="1"/>
</dbReference>
<dbReference type="Gene3D" id="1.10.10.10">
    <property type="entry name" value="Winged helix-like DNA-binding domain superfamily/Winged helix DNA-binding domain"/>
    <property type="match status" value="1"/>
</dbReference>
<dbReference type="InterPro" id="IPR000014">
    <property type="entry name" value="PAS"/>
</dbReference>
<dbReference type="InterPro" id="IPR013656">
    <property type="entry name" value="PAS_4"/>
</dbReference>
<dbReference type="SUPFAM" id="SSF55785">
    <property type="entry name" value="PYP-like sensor domain (PAS domain)"/>
    <property type="match status" value="1"/>
</dbReference>
<reference evidence="5 6" key="1">
    <citation type="journal article" date="2019" name="Int. J. Syst. Evol. Microbiol.">
        <title>The Global Catalogue of Microorganisms (GCM) 10K type strain sequencing project: providing services to taxonomists for standard genome sequencing and annotation.</title>
        <authorList>
            <consortium name="The Broad Institute Genomics Platform"/>
            <consortium name="The Broad Institute Genome Sequencing Center for Infectious Disease"/>
            <person name="Wu L."/>
            <person name="Ma J."/>
        </authorList>
    </citation>
    <scope>NUCLEOTIDE SEQUENCE [LARGE SCALE GENOMIC DNA]</scope>
    <source>
        <strain evidence="5 6">PSRA2</strain>
    </source>
</reference>
<dbReference type="InterPro" id="IPR007050">
    <property type="entry name" value="HTH_bacterioopsin"/>
</dbReference>
<dbReference type="SUPFAM" id="SSF55781">
    <property type="entry name" value="GAF domain-like"/>
    <property type="match status" value="1"/>
</dbReference>
<organism evidence="5 6">
    <name type="scientific">Halomarina ordinaria</name>
    <dbReference type="NCBI Taxonomy" id="3033939"/>
    <lineage>
        <taxon>Archaea</taxon>
        <taxon>Methanobacteriati</taxon>
        <taxon>Methanobacteriota</taxon>
        <taxon>Stenosarchaea group</taxon>
        <taxon>Halobacteria</taxon>
        <taxon>Halobacteriales</taxon>
        <taxon>Natronomonadaceae</taxon>
        <taxon>Halomarina</taxon>
    </lineage>
</organism>
<dbReference type="PANTHER" id="PTHR34236">
    <property type="entry name" value="DIMETHYL SULFOXIDE REDUCTASE TRANSCRIPTIONAL ACTIVATOR"/>
    <property type="match status" value="1"/>
</dbReference>
<dbReference type="SMART" id="SM00091">
    <property type="entry name" value="PAS"/>
    <property type="match status" value="1"/>
</dbReference>
<dbReference type="Pfam" id="PF15915">
    <property type="entry name" value="BAT"/>
    <property type="match status" value="1"/>
</dbReference>
<proteinExistence type="predicted"/>
<dbReference type="InterPro" id="IPR003018">
    <property type="entry name" value="GAF"/>
</dbReference>
<dbReference type="PROSITE" id="PS50113">
    <property type="entry name" value="PAC"/>
    <property type="match status" value="1"/>
</dbReference>
<protein>
    <submittedName>
        <fullName evidence="5">Bacterio-opsin activator domain-containing protein</fullName>
    </submittedName>
</protein>
<dbReference type="Gene3D" id="3.30.450.20">
    <property type="entry name" value="PAS domain"/>
    <property type="match status" value="1"/>
</dbReference>
<dbReference type="InterPro" id="IPR031803">
    <property type="entry name" value="BAT_GAF/HTH-assoc"/>
</dbReference>
<gene>
    <name evidence="5" type="ORF">ACFQHK_12885</name>
</gene>
<evidence type="ECO:0000256" key="1">
    <source>
        <dbReference type="ARBA" id="ARBA00023015"/>
    </source>
</evidence>
<accession>A0ABD5UB15</accession>
<dbReference type="InterPro" id="IPR001610">
    <property type="entry name" value="PAC"/>
</dbReference>
<evidence type="ECO:0000313" key="6">
    <source>
        <dbReference type="Proteomes" id="UP001596406"/>
    </source>
</evidence>
<dbReference type="CDD" id="cd00130">
    <property type="entry name" value="PAS"/>
    <property type="match status" value="1"/>
</dbReference>
<dbReference type="PANTHER" id="PTHR34236:SF1">
    <property type="entry name" value="DIMETHYL SULFOXIDE REDUCTASE TRANSCRIPTIONAL ACTIVATOR"/>
    <property type="match status" value="1"/>
</dbReference>
<dbReference type="Proteomes" id="UP001596406">
    <property type="component" value="Unassembled WGS sequence"/>
</dbReference>
<feature type="domain" description="PAC" evidence="4">
    <location>
        <begin position="182"/>
        <end position="234"/>
    </location>
</feature>
<keyword evidence="1" id="KW-0805">Transcription regulation</keyword>
<dbReference type="EMBL" id="JBHSXM010000001">
    <property type="protein sequence ID" value="MFC6837403.1"/>
    <property type="molecule type" value="Genomic_DNA"/>
</dbReference>
<dbReference type="InterPro" id="IPR000700">
    <property type="entry name" value="PAS-assoc_C"/>
</dbReference>
<dbReference type="InterPro" id="IPR029016">
    <property type="entry name" value="GAF-like_dom_sf"/>
</dbReference>
<evidence type="ECO:0000259" key="3">
    <source>
        <dbReference type="PROSITE" id="PS50112"/>
    </source>
</evidence>
<dbReference type="AlphaFoldDB" id="A0ABD5UB15"/>
<dbReference type="NCBIfam" id="TIGR00229">
    <property type="entry name" value="sensory_box"/>
    <property type="match status" value="1"/>
</dbReference>
<dbReference type="RefSeq" id="WP_304449068.1">
    <property type="nucleotide sequence ID" value="NZ_JARRAH010000001.1"/>
</dbReference>
<evidence type="ECO:0000313" key="5">
    <source>
        <dbReference type="EMBL" id="MFC6837403.1"/>
    </source>
</evidence>
<dbReference type="Pfam" id="PF08448">
    <property type="entry name" value="PAS_4"/>
    <property type="match status" value="1"/>
</dbReference>
<evidence type="ECO:0000256" key="2">
    <source>
        <dbReference type="ARBA" id="ARBA00023163"/>
    </source>
</evidence>
<dbReference type="Pfam" id="PF04967">
    <property type="entry name" value="HTH_10"/>
    <property type="match status" value="1"/>
</dbReference>
<dbReference type="SMART" id="SM00086">
    <property type="entry name" value="PAC"/>
    <property type="match status" value="1"/>
</dbReference>